<keyword evidence="3" id="KW-1185">Reference proteome</keyword>
<feature type="compositionally biased region" description="Basic residues" evidence="1">
    <location>
        <begin position="312"/>
        <end position="332"/>
    </location>
</feature>
<dbReference type="AlphaFoldDB" id="A0AAV0XXQ0"/>
<feature type="compositionally biased region" description="Acidic residues" evidence="1">
    <location>
        <begin position="166"/>
        <end position="175"/>
    </location>
</feature>
<sequence length="332" mass="36906">MAQNCRKIYKSEGCCRRDKNMIKCATTAINQMKTMFDTAWCPIKEQPAKHSGKYNGCVIDPACNIRECPFRGTGVAPNVLQTYCTKSKLERTGGGVADQNAMKLNPGDVGLRGDRATFSLGRDPGLVHYDEKTSNGAVYYNMRPNGGIQLVDQDDEQDGDNHQEQEQDMDQDQDQDWDRDLDQDQDIDPDQEHDQDQDQQVDESGDQQSAKDRKHVMEMLPASVKPTIGPVTGLPVSDDEHVFVLWLGKRPGEPDEKARLQIEVRVPKWVPEPVPSETLVVEVPPEVTSKSKGGKKKKRDSSKKSNSSKKSGGSKKRGSSKKSNSSKKSGKK</sequence>
<feature type="compositionally biased region" description="Basic residues" evidence="1">
    <location>
        <begin position="292"/>
        <end position="301"/>
    </location>
</feature>
<dbReference type="EMBL" id="CARXXK010001085">
    <property type="protein sequence ID" value="CAI6373238.1"/>
    <property type="molecule type" value="Genomic_DNA"/>
</dbReference>
<feature type="compositionally biased region" description="Low complexity" evidence="1">
    <location>
        <begin position="275"/>
        <end position="291"/>
    </location>
</feature>
<proteinExistence type="predicted"/>
<dbReference type="Proteomes" id="UP001160148">
    <property type="component" value="Unassembled WGS sequence"/>
</dbReference>
<protein>
    <submittedName>
        <fullName evidence="2">Uncharacterized protein</fullName>
    </submittedName>
</protein>
<comment type="caution">
    <text evidence="2">The sequence shown here is derived from an EMBL/GenBank/DDBJ whole genome shotgun (WGS) entry which is preliminary data.</text>
</comment>
<evidence type="ECO:0000313" key="2">
    <source>
        <dbReference type="EMBL" id="CAI6373238.1"/>
    </source>
</evidence>
<evidence type="ECO:0000256" key="1">
    <source>
        <dbReference type="SAM" id="MobiDB-lite"/>
    </source>
</evidence>
<feature type="region of interest" description="Disordered" evidence="1">
    <location>
        <begin position="138"/>
        <end position="212"/>
    </location>
</feature>
<gene>
    <name evidence="2" type="ORF">MEUPH1_LOCUS27016</name>
</gene>
<evidence type="ECO:0000313" key="3">
    <source>
        <dbReference type="Proteomes" id="UP001160148"/>
    </source>
</evidence>
<feature type="region of interest" description="Disordered" evidence="1">
    <location>
        <begin position="274"/>
        <end position="332"/>
    </location>
</feature>
<organism evidence="2 3">
    <name type="scientific">Macrosiphum euphorbiae</name>
    <name type="common">potato aphid</name>
    <dbReference type="NCBI Taxonomy" id="13131"/>
    <lineage>
        <taxon>Eukaryota</taxon>
        <taxon>Metazoa</taxon>
        <taxon>Ecdysozoa</taxon>
        <taxon>Arthropoda</taxon>
        <taxon>Hexapoda</taxon>
        <taxon>Insecta</taxon>
        <taxon>Pterygota</taxon>
        <taxon>Neoptera</taxon>
        <taxon>Paraneoptera</taxon>
        <taxon>Hemiptera</taxon>
        <taxon>Sternorrhyncha</taxon>
        <taxon>Aphidomorpha</taxon>
        <taxon>Aphidoidea</taxon>
        <taxon>Aphididae</taxon>
        <taxon>Macrosiphini</taxon>
        <taxon>Macrosiphum</taxon>
    </lineage>
</organism>
<name>A0AAV0XXQ0_9HEMI</name>
<accession>A0AAV0XXQ0</accession>
<reference evidence="2 3" key="1">
    <citation type="submission" date="2023-01" db="EMBL/GenBank/DDBJ databases">
        <authorList>
            <person name="Whitehead M."/>
        </authorList>
    </citation>
    <scope>NUCLEOTIDE SEQUENCE [LARGE SCALE GENOMIC DNA]</scope>
</reference>